<feature type="domain" description="DUF4097" evidence="3">
    <location>
        <begin position="76"/>
        <end position="276"/>
    </location>
</feature>
<evidence type="ECO:0000256" key="2">
    <source>
        <dbReference type="SAM" id="SignalP"/>
    </source>
</evidence>
<keyword evidence="5" id="KW-1185">Reference proteome</keyword>
<evidence type="ECO:0000259" key="3">
    <source>
        <dbReference type="Pfam" id="PF13349"/>
    </source>
</evidence>
<proteinExistence type="predicted"/>
<reference evidence="4 5" key="1">
    <citation type="journal article" date="2019" name="Int. J. Syst. Evol. Microbiol.">
        <title>The Global Catalogue of Microorganisms (GCM) 10K type strain sequencing project: providing services to taxonomists for standard genome sequencing and annotation.</title>
        <authorList>
            <consortium name="The Broad Institute Genomics Platform"/>
            <consortium name="The Broad Institute Genome Sequencing Center for Infectious Disease"/>
            <person name="Wu L."/>
            <person name="Ma J."/>
        </authorList>
    </citation>
    <scope>NUCLEOTIDE SEQUENCE [LARGE SCALE GENOMIC DNA]</scope>
    <source>
        <strain evidence="4 5">JCM 3325</strain>
    </source>
</reference>
<dbReference type="InterPro" id="IPR025164">
    <property type="entry name" value="Toastrack_DUF4097"/>
</dbReference>
<dbReference type="Gene3D" id="2.160.20.120">
    <property type="match status" value="1"/>
</dbReference>
<sequence length="281" mass="29202">MKTQRRVAVGIAAAALVALGTTGCNVSFNTETQRETRTHTVKGTFPTFKVNGDGGKLEVVGTDSPDIKIVEYLRWSNSSNKPRTERIVKDGTLTLKSNCNRTVIGHNACGAGYRVEVPRATAVDLNTDSGDLRVSGLTGKSMNLNSDAGSITAEGVRTGALTATANSGSIKITGRADLARIVADAGSIDADGLHTSQITARGNSGAVKLRLTAAPDSVAVTNDSGAIKVELPDVAEGYAFDLKTDSGARDIFGLRQDSRSKHRVTISNDSGPISVTPTSGA</sequence>
<feature type="region of interest" description="Disordered" evidence="1">
    <location>
        <begin position="262"/>
        <end position="281"/>
    </location>
</feature>
<evidence type="ECO:0000313" key="4">
    <source>
        <dbReference type="EMBL" id="GAA2422739.1"/>
    </source>
</evidence>
<name>A0ABN3J5R3_9ACTN</name>
<dbReference type="Pfam" id="PF13349">
    <property type="entry name" value="DUF4097"/>
    <property type="match status" value="1"/>
</dbReference>
<organism evidence="4 5">
    <name type="scientific">Actinomadura vinacea</name>
    <dbReference type="NCBI Taxonomy" id="115336"/>
    <lineage>
        <taxon>Bacteria</taxon>
        <taxon>Bacillati</taxon>
        <taxon>Actinomycetota</taxon>
        <taxon>Actinomycetes</taxon>
        <taxon>Streptosporangiales</taxon>
        <taxon>Thermomonosporaceae</taxon>
        <taxon>Actinomadura</taxon>
    </lineage>
</organism>
<feature type="chain" id="PRO_5046373968" description="DUF4097 domain-containing protein" evidence="2">
    <location>
        <begin position="21"/>
        <end position="281"/>
    </location>
</feature>
<evidence type="ECO:0000313" key="5">
    <source>
        <dbReference type="Proteomes" id="UP001501231"/>
    </source>
</evidence>
<dbReference type="Proteomes" id="UP001501231">
    <property type="component" value="Unassembled WGS sequence"/>
</dbReference>
<gene>
    <name evidence="4" type="ORF">GCM10010191_38200</name>
</gene>
<dbReference type="RefSeq" id="WP_344590328.1">
    <property type="nucleotide sequence ID" value="NZ_BAAARW010000012.1"/>
</dbReference>
<feature type="signal peptide" evidence="2">
    <location>
        <begin position="1"/>
        <end position="20"/>
    </location>
</feature>
<dbReference type="EMBL" id="BAAARW010000012">
    <property type="protein sequence ID" value="GAA2422739.1"/>
    <property type="molecule type" value="Genomic_DNA"/>
</dbReference>
<evidence type="ECO:0000256" key="1">
    <source>
        <dbReference type="SAM" id="MobiDB-lite"/>
    </source>
</evidence>
<accession>A0ABN3J5R3</accession>
<feature type="compositionally biased region" description="Polar residues" evidence="1">
    <location>
        <begin position="265"/>
        <end position="281"/>
    </location>
</feature>
<protein>
    <recommendedName>
        <fullName evidence="3">DUF4097 domain-containing protein</fullName>
    </recommendedName>
</protein>
<comment type="caution">
    <text evidence="4">The sequence shown here is derived from an EMBL/GenBank/DDBJ whole genome shotgun (WGS) entry which is preliminary data.</text>
</comment>
<keyword evidence="2" id="KW-0732">Signal</keyword>
<dbReference type="PROSITE" id="PS51257">
    <property type="entry name" value="PROKAR_LIPOPROTEIN"/>
    <property type="match status" value="1"/>
</dbReference>